<dbReference type="AlphaFoldDB" id="A0AAV0ZQB3"/>
<proteinExistence type="predicted"/>
<keyword evidence="2" id="KW-1185">Reference proteome</keyword>
<evidence type="ECO:0000313" key="2">
    <source>
        <dbReference type="Proteomes" id="UP001157006"/>
    </source>
</evidence>
<protein>
    <submittedName>
        <fullName evidence="1">Uncharacterized protein</fullName>
    </submittedName>
</protein>
<evidence type="ECO:0000313" key="1">
    <source>
        <dbReference type="EMBL" id="CAI8600106.1"/>
    </source>
</evidence>
<dbReference type="EMBL" id="OX451737">
    <property type="protein sequence ID" value="CAI8600106.1"/>
    <property type="molecule type" value="Genomic_DNA"/>
</dbReference>
<organism evidence="1 2">
    <name type="scientific">Vicia faba</name>
    <name type="common">Broad bean</name>
    <name type="synonym">Faba vulgaris</name>
    <dbReference type="NCBI Taxonomy" id="3906"/>
    <lineage>
        <taxon>Eukaryota</taxon>
        <taxon>Viridiplantae</taxon>
        <taxon>Streptophyta</taxon>
        <taxon>Embryophyta</taxon>
        <taxon>Tracheophyta</taxon>
        <taxon>Spermatophyta</taxon>
        <taxon>Magnoliopsida</taxon>
        <taxon>eudicotyledons</taxon>
        <taxon>Gunneridae</taxon>
        <taxon>Pentapetalae</taxon>
        <taxon>rosids</taxon>
        <taxon>fabids</taxon>
        <taxon>Fabales</taxon>
        <taxon>Fabaceae</taxon>
        <taxon>Papilionoideae</taxon>
        <taxon>50 kb inversion clade</taxon>
        <taxon>NPAAA clade</taxon>
        <taxon>Hologalegina</taxon>
        <taxon>IRL clade</taxon>
        <taxon>Fabeae</taxon>
        <taxon>Vicia</taxon>
    </lineage>
</organism>
<gene>
    <name evidence="1" type="ORF">VFH_II206640</name>
</gene>
<reference evidence="1 2" key="1">
    <citation type="submission" date="2023-01" db="EMBL/GenBank/DDBJ databases">
        <authorList>
            <person name="Kreplak J."/>
        </authorList>
    </citation>
    <scope>NUCLEOTIDE SEQUENCE [LARGE SCALE GENOMIC DNA]</scope>
</reference>
<accession>A0AAV0ZQB3</accession>
<sequence length="113" mass="13222">MRRLYRLRRMWHIRLCHHLHSIINYCLDILSSRLIINISGPSNKSSRSFMLSSAWCTKLIGQPLLVTTGRDYSSHMEMRVLYLTSSRLSRQCSNFNFIVLLGSYRSISFSSPH</sequence>
<dbReference type="Proteomes" id="UP001157006">
    <property type="component" value="Chromosome 2"/>
</dbReference>
<name>A0AAV0ZQB3_VICFA</name>